<gene>
    <name evidence="1" type="ORF">CRH09_27125</name>
</gene>
<evidence type="ECO:0000313" key="1">
    <source>
        <dbReference type="EMBL" id="ATL69301.1"/>
    </source>
</evidence>
<name>A0A291RNW8_9NOCA</name>
<dbReference type="KEGG" id="ntp:CRH09_27125"/>
<accession>A0A291RNW8</accession>
<protein>
    <submittedName>
        <fullName evidence="1">Uncharacterized protein</fullName>
    </submittedName>
</protein>
<dbReference type="EMBL" id="CP023778">
    <property type="protein sequence ID" value="ATL69301.1"/>
    <property type="molecule type" value="Genomic_DNA"/>
</dbReference>
<dbReference type="RefSeq" id="WP_098696335.1">
    <property type="nucleotide sequence ID" value="NZ_CP023778.1"/>
</dbReference>
<organism evidence="1 2">
    <name type="scientific">Nocardia terpenica</name>
    <dbReference type="NCBI Taxonomy" id="455432"/>
    <lineage>
        <taxon>Bacteria</taxon>
        <taxon>Bacillati</taxon>
        <taxon>Actinomycetota</taxon>
        <taxon>Actinomycetes</taxon>
        <taxon>Mycobacteriales</taxon>
        <taxon>Nocardiaceae</taxon>
        <taxon>Nocardia</taxon>
    </lineage>
</organism>
<reference evidence="1 2" key="1">
    <citation type="submission" date="2017-10" db="EMBL/GenBank/DDBJ databases">
        <title>Comparative genomics between pathogenic Norcardia.</title>
        <authorList>
            <person name="Zeng L."/>
        </authorList>
    </citation>
    <scope>NUCLEOTIDE SEQUENCE [LARGE SCALE GENOMIC DNA]</scope>
    <source>
        <strain evidence="1 2">NC_YFY_NT001</strain>
    </source>
</reference>
<dbReference type="Proteomes" id="UP000221961">
    <property type="component" value="Chromosome"/>
</dbReference>
<evidence type="ECO:0000313" key="2">
    <source>
        <dbReference type="Proteomes" id="UP000221961"/>
    </source>
</evidence>
<dbReference type="AlphaFoldDB" id="A0A291RNW8"/>
<dbReference type="GeneID" id="88360979"/>
<proteinExistence type="predicted"/>
<sequence>MSAGWVAGTVRAAGLSERRLGAAVHDLAAAGSLAAAQQILAASPYRRAVRPDASLAETEHAVAAVTLWQLRVLAGWQPRAGARMIRSLAGGFEMANIVALAATLTGSPPQPMFEPGALSWAWPRLRTARSLPDLTVALGNSAWGAPVGDTVADIADGLAIAWAGRVAADVPYAAAWAAGAAALLVARRRFVQTWPLPEPIARQARHLLGIPALAATDLPGYIAELPSPARWALTDVTAIENLWRAEFRWWSRVNRDGRTLLSDNRFGPAATIGAVAVLAVDAWRVRAALQIAAGAGLMDDFDANVGGTMR</sequence>